<keyword evidence="3" id="KW-1185">Reference proteome</keyword>
<evidence type="ECO:0000256" key="1">
    <source>
        <dbReference type="SAM" id="SignalP"/>
    </source>
</evidence>
<accession>A0ABS7PYF5</accession>
<dbReference type="EMBL" id="JAINVV010000016">
    <property type="protein sequence ID" value="MBY8826341.1"/>
    <property type="molecule type" value="Genomic_DNA"/>
</dbReference>
<evidence type="ECO:0000313" key="3">
    <source>
        <dbReference type="Proteomes" id="UP000706039"/>
    </source>
</evidence>
<proteinExistence type="predicted"/>
<name>A0ABS7PYF5_9SPHN</name>
<dbReference type="Proteomes" id="UP000706039">
    <property type="component" value="Unassembled WGS sequence"/>
</dbReference>
<feature type="signal peptide" evidence="1">
    <location>
        <begin position="1"/>
        <end position="19"/>
    </location>
</feature>
<keyword evidence="1" id="KW-0732">Signal</keyword>
<gene>
    <name evidence="2" type="ORF">K7G82_28820</name>
</gene>
<comment type="caution">
    <text evidence="2">The sequence shown here is derived from an EMBL/GenBank/DDBJ whole genome shotgun (WGS) entry which is preliminary data.</text>
</comment>
<reference evidence="2 3" key="1">
    <citation type="submission" date="2021-08" db="EMBL/GenBank/DDBJ databases">
        <authorList>
            <person name="Tuo L."/>
        </authorList>
    </citation>
    <scope>NUCLEOTIDE SEQUENCE [LARGE SCALE GENOMIC DNA]</scope>
    <source>
        <strain evidence="2 3">JCM 31229</strain>
    </source>
</reference>
<organism evidence="2 3">
    <name type="scientific">Sphingomonas colocasiae</name>
    <dbReference type="NCBI Taxonomy" id="1848973"/>
    <lineage>
        <taxon>Bacteria</taxon>
        <taxon>Pseudomonadati</taxon>
        <taxon>Pseudomonadota</taxon>
        <taxon>Alphaproteobacteria</taxon>
        <taxon>Sphingomonadales</taxon>
        <taxon>Sphingomonadaceae</taxon>
        <taxon>Sphingomonas</taxon>
    </lineage>
</organism>
<dbReference type="RefSeq" id="WP_222993908.1">
    <property type="nucleotide sequence ID" value="NZ_JAINVV010000016.1"/>
</dbReference>
<protein>
    <recommendedName>
        <fullName evidence="4">DUF3558 domain-containing protein</fullName>
    </recommendedName>
</protein>
<dbReference type="PROSITE" id="PS51257">
    <property type="entry name" value="PROKAR_LIPOPROTEIN"/>
    <property type="match status" value="1"/>
</dbReference>
<feature type="chain" id="PRO_5046072598" description="DUF3558 domain-containing protein" evidence="1">
    <location>
        <begin position="20"/>
        <end position="188"/>
    </location>
</feature>
<sequence length="188" mass="19328">MRNRTIVSLAAMAALAACGGDTPADGDTAAANATAANTAPAARGWDATNACALLDKGALGTALGDVVTETRLDLVHQPSAIEAATSECVYLLKNGGEARLMTRRSPIDDNTPEAMAQARKATASAMSAFTSKPVEDVPGLGKLAFFVPGINQMNVFLDEKRFIVLTIGTAPNDKAKALAVGLVEGMSH</sequence>
<evidence type="ECO:0008006" key="4">
    <source>
        <dbReference type="Google" id="ProtNLM"/>
    </source>
</evidence>
<evidence type="ECO:0000313" key="2">
    <source>
        <dbReference type="EMBL" id="MBY8826341.1"/>
    </source>
</evidence>